<keyword evidence="3 12" id="KW-0507">mRNA processing</keyword>
<evidence type="ECO:0000256" key="7">
    <source>
        <dbReference type="ARBA" id="ARBA00022884"/>
    </source>
</evidence>
<dbReference type="InterPro" id="IPR032570">
    <property type="entry name" value="SF1-HH"/>
</dbReference>
<keyword evidence="6 12" id="KW-0862">Zinc</keyword>
<feature type="region of interest" description="Disordered" evidence="13">
    <location>
        <begin position="277"/>
        <end position="305"/>
    </location>
</feature>
<comment type="caution">
    <text evidence="15">The sequence shown here is derived from an EMBL/GenBank/DDBJ whole genome shotgun (WGS) entry which is preliminary data.</text>
</comment>
<evidence type="ECO:0000313" key="15">
    <source>
        <dbReference type="EMBL" id="KAL3784326.1"/>
    </source>
</evidence>
<dbReference type="GO" id="GO:0000398">
    <property type="term" value="P:mRNA splicing, via spliceosome"/>
    <property type="evidence" value="ECO:0007669"/>
    <property type="project" value="UniProtKB-UniRule"/>
</dbReference>
<evidence type="ECO:0000256" key="8">
    <source>
        <dbReference type="ARBA" id="ARBA00023187"/>
    </source>
</evidence>
<reference evidence="15 16" key="1">
    <citation type="submission" date="2024-10" db="EMBL/GenBank/DDBJ databases">
        <title>Updated reference genomes for cyclostephanoid diatoms.</title>
        <authorList>
            <person name="Roberts W.R."/>
            <person name="Alverson A.J."/>
        </authorList>
    </citation>
    <scope>NUCLEOTIDE SEQUENCE [LARGE SCALE GENOMIC DNA]</scope>
    <source>
        <strain evidence="15 16">AJA276-08</strain>
    </source>
</reference>
<dbReference type="PANTHER" id="PTHR11208">
    <property type="entry name" value="RNA-BINDING PROTEIN RELATED"/>
    <property type="match status" value="1"/>
</dbReference>
<keyword evidence="7 11" id="KW-0694">RNA-binding</keyword>
<gene>
    <name evidence="15" type="ORF">ACHAW5_000217</name>
</gene>
<dbReference type="Pfam" id="PF22675">
    <property type="entry name" value="KH-I_KHDC4-BBP"/>
    <property type="match status" value="1"/>
</dbReference>
<evidence type="ECO:0000256" key="12">
    <source>
        <dbReference type="RuleBase" id="RU367126"/>
    </source>
</evidence>
<dbReference type="InterPro" id="IPR001878">
    <property type="entry name" value="Znf_CCHC"/>
</dbReference>
<comment type="similarity">
    <text evidence="2 12">Belongs to the BBP/SF1 family.</text>
</comment>
<dbReference type="PANTHER" id="PTHR11208:SF45">
    <property type="entry name" value="SPLICING FACTOR 1"/>
    <property type="match status" value="1"/>
</dbReference>
<comment type="function">
    <text evidence="12">Necessary for the splicing of pre-mRNA. Has a role in the recognition of the branch site (5'-UACUAAC-3'), the pyrimidine tract and the 3'-splice site at the 3'-end of introns.</text>
</comment>
<keyword evidence="8 12" id="KW-0508">mRNA splicing</keyword>
<evidence type="ECO:0000256" key="6">
    <source>
        <dbReference type="ARBA" id="ARBA00022833"/>
    </source>
</evidence>
<evidence type="ECO:0000256" key="11">
    <source>
        <dbReference type="PROSITE-ProRule" id="PRU00117"/>
    </source>
</evidence>
<dbReference type="Pfam" id="PF16275">
    <property type="entry name" value="SF1-HH"/>
    <property type="match status" value="1"/>
</dbReference>
<evidence type="ECO:0000313" key="16">
    <source>
        <dbReference type="Proteomes" id="UP001530315"/>
    </source>
</evidence>
<dbReference type="InterPro" id="IPR055256">
    <property type="entry name" value="KH_1_KHDC4/BBP-like"/>
</dbReference>
<dbReference type="InterPro" id="IPR036612">
    <property type="entry name" value="KH_dom_type_1_sf"/>
</dbReference>
<keyword evidence="4 12" id="KW-0479">Metal-binding</keyword>
<dbReference type="AlphaFoldDB" id="A0ABD3PAG1"/>
<name>A0ABD3PAG1_9STRA</name>
<evidence type="ECO:0000256" key="10">
    <source>
        <dbReference type="PROSITE-ProRule" id="PRU00047"/>
    </source>
</evidence>
<dbReference type="SUPFAM" id="SSF57756">
    <property type="entry name" value="Retrovirus zinc finger-like domains"/>
    <property type="match status" value="1"/>
</dbReference>
<evidence type="ECO:0000259" key="14">
    <source>
        <dbReference type="PROSITE" id="PS50158"/>
    </source>
</evidence>
<dbReference type="InterPro" id="IPR045071">
    <property type="entry name" value="BBP-like"/>
</dbReference>
<proteinExistence type="inferred from homology"/>
<dbReference type="GO" id="GO:0008270">
    <property type="term" value="F:zinc ion binding"/>
    <property type="evidence" value="ECO:0007669"/>
    <property type="project" value="UniProtKB-UniRule"/>
</dbReference>
<dbReference type="SMART" id="SM00322">
    <property type="entry name" value="KH"/>
    <property type="match status" value="1"/>
</dbReference>
<dbReference type="InterPro" id="IPR036875">
    <property type="entry name" value="Znf_CCHC_sf"/>
</dbReference>
<organism evidence="15 16">
    <name type="scientific">Stephanodiscus triporus</name>
    <dbReference type="NCBI Taxonomy" id="2934178"/>
    <lineage>
        <taxon>Eukaryota</taxon>
        <taxon>Sar</taxon>
        <taxon>Stramenopiles</taxon>
        <taxon>Ochrophyta</taxon>
        <taxon>Bacillariophyta</taxon>
        <taxon>Coscinodiscophyceae</taxon>
        <taxon>Thalassiosirophycidae</taxon>
        <taxon>Stephanodiscales</taxon>
        <taxon>Stephanodiscaceae</taxon>
        <taxon>Stephanodiscus</taxon>
    </lineage>
</organism>
<evidence type="ECO:0000256" key="13">
    <source>
        <dbReference type="SAM" id="MobiDB-lite"/>
    </source>
</evidence>
<evidence type="ECO:0000256" key="3">
    <source>
        <dbReference type="ARBA" id="ARBA00022664"/>
    </source>
</evidence>
<feature type="compositionally biased region" description="Pro residues" evidence="13">
    <location>
        <begin position="672"/>
        <end position="700"/>
    </location>
</feature>
<keyword evidence="5 10" id="KW-0863">Zinc-finger</keyword>
<feature type="compositionally biased region" description="Polar residues" evidence="13">
    <location>
        <begin position="650"/>
        <end position="659"/>
    </location>
</feature>
<dbReference type="Gene3D" id="4.10.60.10">
    <property type="entry name" value="Zinc finger, CCHC-type"/>
    <property type="match status" value="1"/>
</dbReference>
<dbReference type="Gene3D" id="6.10.140.1790">
    <property type="match status" value="1"/>
</dbReference>
<dbReference type="GO" id="GO:0005681">
    <property type="term" value="C:spliceosomal complex"/>
    <property type="evidence" value="ECO:0007669"/>
    <property type="project" value="UniProtKB-KW"/>
</dbReference>
<dbReference type="Proteomes" id="UP001530315">
    <property type="component" value="Unassembled WGS sequence"/>
</dbReference>
<feature type="compositionally biased region" description="Pro residues" evidence="13">
    <location>
        <begin position="728"/>
        <end position="741"/>
    </location>
</feature>
<feature type="compositionally biased region" description="Low complexity" evidence="13">
    <location>
        <begin position="662"/>
        <end position="671"/>
    </location>
</feature>
<dbReference type="GO" id="GO:0045131">
    <property type="term" value="F:pre-mRNA branch point binding"/>
    <property type="evidence" value="ECO:0007669"/>
    <property type="project" value="UniProtKB-UniRule"/>
</dbReference>
<evidence type="ECO:0000256" key="4">
    <source>
        <dbReference type="ARBA" id="ARBA00022723"/>
    </source>
</evidence>
<evidence type="ECO:0000256" key="2">
    <source>
        <dbReference type="ARBA" id="ARBA00010382"/>
    </source>
</evidence>
<keyword evidence="16" id="KW-1185">Reference proteome</keyword>
<feature type="region of interest" description="Disordered" evidence="13">
    <location>
        <begin position="642"/>
        <end position="700"/>
    </location>
</feature>
<evidence type="ECO:0000256" key="9">
    <source>
        <dbReference type="ARBA" id="ARBA00023242"/>
    </source>
</evidence>
<sequence>MSSPDTSGQNAEEAAELLATMRAEHVRMKSWYNDPENAIGLAGLKARYGESFPTFWQDLTRWDGWKEVRREYLLFAENGGRFAVKSAATADDDDDDYRPGGRREEDQEQQQQQQPQAKRRRKRWGDAGGGGGEEDESRQVAGVGGGGGGGGGGERSARRSRWARDGGGDGGDVVPAAAPDVQPAVADPVMAALGLSAPMSGGGGGAGGGGGGGGGTMTMMGGGGVGVGAGVGGGLVAGIASGLDPRASEELAALQARLRIANARLSNLDVEAARVDALPRDHPDRSPSPPPVYGPDGTRRNTRANRWREKYGEERTVCLESIMDLIPSMRPPGFISKRKRSRTIRIPVEEFPTYNFIGLIIGPRGKTQKDMESKTGCKIAIRGKGSIKEGAKGRRNGVAMDGDDEPLHVLITGDDPAAIDAAAEMVESMLVVIDDEKNVHKQNQLRELALLNGTLKDEDWCHVCGEKGHKDFECPRRFALGGRSKVVVKCTICGDTSHPTRDCAMKAGGGAGEGGGAEDAAKARLELDSDYSAFMAELDGRPAGDARPATATSSAEGSSFCTVIQPARFVLAGGEDGGGEVEGSAGTAIASSAIPPPSSASGDVASYVTTISSNVTTISAARPAVVVAPIVAAADADPPPDAANGGIASASETPTTVAESTPALLPPASAGLPPPPAGPPPPPMTMLPPPPAGLPPPPPPPMQPYPVQQQYNPYQYQQPMMGWHMQPPPPPYGAQPPPPAYGAPHQHQQQHQQQWNAGASVGAGETAGWDPNSYYRSGYGGDVTGGAGGFNWWETSADD</sequence>
<feature type="region of interest" description="Disordered" evidence="13">
    <location>
        <begin position="728"/>
        <end position="764"/>
    </location>
</feature>
<protein>
    <recommendedName>
        <fullName evidence="12">Branchpoint-bridging protein</fullName>
    </recommendedName>
</protein>
<keyword evidence="12" id="KW-0747">Spliceosome</keyword>
<accession>A0ABD3PAG1</accession>
<feature type="compositionally biased region" description="Gly residues" evidence="13">
    <location>
        <begin position="142"/>
        <end position="154"/>
    </location>
</feature>
<dbReference type="SUPFAM" id="SSF54791">
    <property type="entry name" value="Eukaryotic type KH-domain (KH-domain type I)"/>
    <property type="match status" value="1"/>
</dbReference>
<evidence type="ECO:0000256" key="1">
    <source>
        <dbReference type="ARBA" id="ARBA00004123"/>
    </source>
</evidence>
<feature type="domain" description="CCHC-type" evidence="14">
    <location>
        <begin position="461"/>
        <end position="476"/>
    </location>
</feature>
<feature type="region of interest" description="Disordered" evidence="13">
    <location>
        <begin position="85"/>
        <end position="177"/>
    </location>
</feature>
<dbReference type="EMBL" id="JALLAZ020000932">
    <property type="protein sequence ID" value="KAL3784326.1"/>
    <property type="molecule type" value="Genomic_DNA"/>
</dbReference>
<evidence type="ECO:0000256" key="5">
    <source>
        <dbReference type="ARBA" id="ARBA00022771"/>
    </source>
</evidence>
<comment type="subcellular location">
    <subcellularLocation>
        <location evidence="1 12">Nucleus</location>
    </subcellularLocation>
</comment>
<dbReference type="InterPro" id="IPR047086">
    <property type="entry name" value="SF1-HH_sf"/>
</dbReference>
<dbReference type="CDD" id="cd02395">
    <property type="entry name" value="KH-I_BBP"/>
    <property type="match status" value="1"/>
</dbReference>
<keyword evidence="9 12" id="KW-0539">Nucleus</keyword>
<dbReference type="PROSITE" id="PS50158">
    <property type="entry name" value="ZF_CCHC"/>
    <property type="match status" value="1"/>
</dbReference>
<feature type="compositionally biased region" description="Low complexity" evidence="13">
    <location>
        <begin position="742"/>
        <end position="754"/>
    </location>
</feature>
<dbReference type="PROSITE" id="PS50084">
    <property type="entry name" value="KH_TYPE_1"/>
    <property type="match status" value="1"/>
</dbReference>
<dbReference type="InterPro" id="IPR004087">
    <property type="entry name" value="KH_dom"/>
</dbReference>
<dbReference type="Gene3D" id="3.30.1370.10">
    <property type="entry name" value="K Homology domain, type 1"/>
    <property type="match status" value="1"/>
</dbReference>